<feature type="transmembrane region" description="Helical" evidence="7">
    <location>
        <begin position="196"/>
        <end position="215"/>
    </location>
</feature>
<feature type="transmembrane region" description="Helical" evidence="7">
    <location>
        <begin position="111"/>
        <end position="133"/>
    </location>
</feature>
<feature type="domain" description="Peptidase S54 rhomboid" evidence="8">
    <location>
        <begin position="77"/>
        <end position="239"/>
    </location>
</feature>
<evidence type="ECO:0000259" key="8">
    <source>
        <dbReference type="Pfam" id="PF01694"/>
    </source>
</evidence>
<evidence type="ECO:0000256" key="5">
    <source>
        <dbReference type="ARBA" id="ARBA00022989"/>
    </source>
</evidence>
<evidence type="ECO:0000313" key="9">
    <source>
        <dbReference type="EMBL" id="OAM78549.1"/>
    </source>
</evidence>
<feature type="transmembrane region" description="Helical" evidence="7">
    <location>
        <begin position="139"/>
        <end position="161"/>
    </location>
</feature>
<dbReference type="Pfam" id="PF01694">
    <property type="entry name" value="Rhomboid"/>
    <property type="match status" value="1"/>
</dbReference>
<evidence type="ECO:0000256" key="7">
    <source>
        <dbReference type="SAM" id="Phobius"/>
    </source>
</evidence>
<dbReference type="RefSeq" id="WP_067453104.1">
    <property type="nucleotide sequence ID" value="NZ_LVVY01000068.1"/>
</dbReference>
<gene>
    <name evidence="9" type="ORF">A3840_05480</name>
</gene>
<dbReference type="GO" id="GO:0016020">
    <property type="term" value="C:membrane"/>
    <property type="evidence" value="ECO:0007669"/>
    <property type="project" value="UniProtKB-SubCell"/>
</dbReference>
<feature type="transmembrane region" description="Helical" evidence="7">
    <location>
        <begin position="20"/>
        <end position="44"/>
    </location>
</feature>
<comment type="subcellular location">
    <subcellularLocation>
        <location evidence="1">Membrane</location>
        <topology evidence="1">Multi-pass membrane protein</topology>
    </subcellularLocation>
</comment>
<dbReference type="PANTHER" id="PTHR43066:SF26">
    <property type="entry name" value="RHOMBOID PROTEASE GLPG"/>
    <property type="match status" value="1"/>
</dbReference>
<evidence type="ECO:0000256" key="2">
    <source>
        <dbReference type="ARBA" id="ARBA00022475"/>
    </source>
</evidence>
<dbReference type="SUPFAM" id="SSF144091">
    <property type="entry name" value="Rhomboid-like"/>
    <property type="match status" value="1"/>
</dbReference>
<feature type="transmembrane region" description="Helical" evidence="7">
    <location>
        <begin position="221"/>
        <end position="240"/>
    </location>
</feature>
<keyword evidence="5 7" id="KW-1133">Transmembrane helix</keyword>
<keyword evidence="4 7" id="KW-0812">Transmembrane</keyword>
<keyword evidence="6 7" id="KW-0472">Membrane</keyword>
<dbReference type="InterPro" id="IPR035952">
    <property type="entry name" value="Rhomboid-like_sf"/>
</dbReference>
<dbReference type="OrthoDB" id="9797190at2"/>
<evidence type="ECO:0000256" key="4">
    <source>
        <dbReference type="ARBA" id="ARBA00022692"/>
    </source>
</evidence>
<evidence type="ECO:0000256" key="3">
    <source>
        <dbReference type="ARBA" id="ARBA00022519"/>
    </source>
</evidence>
<reference evidence="9 10" key="1">
    <citation type="submission" date="2016-03" db="EMBL/GenBank/DDBJ databases">
        <title>Genome sequencing of Devosia sp. S37.</title>
        <authorList>
            <person name="Mohd Nor M."/>
        </authorList>
    </citation>
    <scope>NUCLEOTIDE SEQUENCE [LARGE SCALE GENOMIC DNA]</scope>
    <source>
        <strain evidence="9 10">S37</strain>
    </source>
</reference>
<evidence type="ECO:0000313" key="10">
    <source>
        <dbReference type="Proteomes" id="UP000078389"/>
    </source>
</evidence>
<sequence length="244" mass="26223">MSEQGQNPGVPGSPAREPVFLLPGAVTVLAGLLIAIHLASTLVLNEDGQIELMFWFAFQPYRILLMAHDPGLAVPLLWTPFTHALLHAGWDHLLFNTAWLVIFATPVARRYGAVAMLSLFLVSAAAGAALFAATTLYEGIYLIGASGGVAGLTGAAIRFIFQPILMGRHPETGEPVMLGRRLASMREVFTNPPSRYFTLIWLILNAAVPLVPVVTGQSLAVAWQAHLGGFLAGFLLVGLFERKV</sequence>
<dbReference type="EMBL" id="LVVY01000068">
    <property type="protein sequence ID" value="OAM78549.1"/>
    <property type="molecule type" value="Genomic_DNA"/>
</dbReference>
<dbReference type="PANTHER" id="PTHR43066">
    <property type="entry name" value="RHOMBOID-RELATED PROTEIN"/>
    <property type="match status" value="1"/>
</dbReference>
<dbReference type="InterPro" id="IPR022764">
    <property type="entry name" value="Peptidase_S54_rhomboid_dom"/>
</dbReference>
<keyword evidence="2" id="KW-1003">Cell membrane</keyword>
<accession>A0A178I0N2</accession>
<protein>
    <recommendedName>
        <fullName evidence="8">Peptidase S54 rhomboid domain-containing protein</fullName>
    </recommendedName>
</protein>
<evidence type="ECO:0000256" key="1">
    <source>
        <dbReference type="ARBA" id="ARBA00004141"/>
    </source>
</evidence>
<dbReference type="GO" id="GO:0004252">
    <property type="term" value="F:serine-type endopeptidase activity"/>
    <property type="evidence" value="ECO:0007669"/>
    <property type="project" value="InterPro"/>
</dbReference>
<keyword evidence="10" id="KW-1185">Reference proteome</keyword>
<dbReference type="STRING" id="1770058.A3840_05480"/>
<evidence type="ECO:0000256" key="6">
    <source>
        <dbReference type="ARBA" id="ARBA00023136"/>
    </source>
</evidence>
<name>A0A178I0N2_9HYPH</name>
<dbReference type="Gene3D" id="1.20.1540.10">
    <property type="entry name" value="Rhomboid-like"/>
    <property type="match status" value="1"/>
</dbReference>
<comment type="caution">
    <text evidence="9">The sequence shown here is derived from an EMBL/GenBank/DDBJ whole genome shotgun (WGS) entry which is preliminary data.</text>
</comment>
<dbReference type="AlphaFoldDB" id="A0A178I0N2"/>
<organism evidence="9 10">
    <name type="scientific">Devosia elaeis</name>
    <dbReference type="NCBI Taxonomy" id="1770058"/>
    <lineage>
        <taxon>Bacteria</taxon>
        <taxon>Pseudomonadati</taxon>
        <taxon>Pseudomonadota</taxon>
        <taxon>Alphaproteobacteria</taxon>
        <taxon>Hyphomicrobiales</taxon>
        <taxon>Devosiaceae</taxon>
        <taxon>Devosia</taxon>
    </lineage>
</organism>
<proteinExistence type="predicted"/>
<keyword evidence="3" id="KW-0997">Cell inner membrane</keyword>
<dbReference type="Proteomes" id="UP000078389">
    <property type="component" value="Unassembled WGS sequence"/>
</dbReference>